<evidence type="ECO:0000313" key="3">
    <source>
        <dbReference type="Proteomes" id="UP001597294"/>
    </source>
</evidence>
<proteinExistence type="predicted"/>
<comment type="caution">
    <text evidence="2">The sequence shown here is derived from an EMBL/GenBank/DDBJ whole genome shotgun (WGS) entry which is preliminary data.</text>
</comment>
<dbReference type="PANTHER" id="PTHR38834:SF3">
    <property type="entry name" value="SOLUTE-BINDING PROTEIN FAMILY 3_N-TERMINAL DOMAIN-CONTAINING PROTEIN"/>
    <property type="match status" value="1"/>
</dbReference>
<organism evidence="2 3">
    <name type="scientific">Kiloniella antarctica</name>
    <dbReference type="NCBI Taxonomy" id="1550907"/>
    <lineage>
        <taxon>Bacteria</taxon>
        <taxon>Pseudomonadati</taxon>
        <taxon>Pseudomonadota</taxon>
        <taxon>Alphaproteobacteria</taxon>
        <taxon>Rhodospirillales</taxon>
        <taxon>Kiloniellaceae</taxon>
        <taxon>Kiloniella</taxon>
    </lineage>
</organism>
<reference evidence="3" key="1">
    <citation type="journal article" date="2019" name="Int. J. Syst. Evol. Microbiol.">
        <title>The Global Catalogue of Microorganisms (GCM) 10K type strain sequencing project: providing services to taxonomists for standard genome sequencing and annotation.</title>
        <authorList>
            <consortium name="The Broad Institute Genomics Platform"/>
            <consortium name="The Broad Institute Genome Sequencing Center for Infectious Disease"/>
            <person name="Wu L."/>
            <person name="Ma J."/>
        </authorList>
    </citation>
    <scope>NUCLEOTIDE SEQUENCE [LARGE SCALE GENOMIC DNA]</scope>
    <source>
        <strain evidence="3">CGMCC 4.7192</strain>
    </source>
</reference>
<dbReference type="SUPFAM" id="SSF53850">
    <property type="entry name" value="Periplasmic binding protein-like II"/>
    <property type="match status" value="1"/>
</dbReference>
<dbReference type="Gene3D" id="3.40.190.10">
    <property type="entry name" value="Periplasmic binding protein-like II"/>
    <property type="match status" value="2"/>
</dbReference>
<gene>
    <name evidence="2" type="ORF">ACFSKO_05465</name>
</gene>
<dbReference type="InterPro" id="IPR001638">
    <property type="entry name" value="Solute-binding_3/MltF_N"/>
</dbReference>
<evidence type="ECO:0000313" key="2">
    <source>
        <dbReference type="EMBL" id="MFD2205044.1"/>
    </source>
</evidence>
<dbReference type="Proteomes" id="UP001597294">
    <property type="component" value="Unassembled WGS sequence"/>
</dbReference>
<name>A0ABW5BHM8_9PROT</name>
<protein>
    <submittedName>
        <fullName evidence="2">Substrate-binding periplasmic protein</fullName>
    </submittedName>
</protein>
<accession>A0ABW5BHM8</accession>
<feature type="domain" description="Solute-binding protein family 3/N-terminal" evidence="1">
    <location>
        <begin position="26"/>
        <end position="211"/>
    </location>
</feature>
<evidence type="ECO:0000259" key="1">
    <source>
        <dbReference type="Pfam" id="PF00497"/>
    </source>
</evidence>
<sequence length="240" mass="27162">MMKQLFCILALLFFMGVKVEAVELYTEDFPPYNYITNGELVGIGPEIVRALAKDVGEDPKMTVLPWVRAYKYASEKKNTGIFSIVRTPKREPDFQWVGPLYAVRVGLYTKSENKHLYSGDREENLIQARKVGSVAIQLGGAGEELLTTLKFQNLNPILNVSKSLFLLLKGRYDILETSDVFMAYMAKEEGVLMSAVSEIAVIGEYDMYLAFSKSTSLETVEKWRNALEKYKKKTNINNPS</sequence>
<dbReference type="EMBL" id="JBHUII010000001">
    <property type="protein sequence ID" value="MFD2205044.1"/>
    <property type="molecule type" value="Genomic_DNA"/>
</dbReference>
<dbReference type="Pfam" id="PF00497">
    <property type="entry name" value="SBP_bac_3"/>
    <property type="match status" value="1"/>
</dbReference>
<dbReference type="PANTHER" id="PTHR38834">
    <property type="entry name" value="PERIPLASMIC SUBSTRATE BINDING PROTEIN FAMILY 3"/>
    <property type="match status" value="1"/>
</dbReference>
<keyword evidence="3" id="KW-1185">Reference proteome</keyword>